<gene>
    <name evidence="5" type="ORF">AS594_29335</name>
</gene>
<dbReference type="PRINTS" id="PR00032">
    <property type="entry name" value="HTHARAC"/>
</dbReference>
<sequence>MEHAIQCAVETIRERYSEPLTLDELAEAAMVSKFHFLRTFRRITGVTPGRFLSAIRLHEAKRLLVSTSLNVSDIGAQVGYSSTGSFTRRFSESVGCSPTQYRHTRHGTRRPADRAIGLVGHGTQPAGQGSISGVVRSPGGTDSGIYIGVFESPILERSPAARAITAHSGQFRMTGIPNGTWYVHAVAHTPLPGTTPASTPQPVLSGTTGPVTVGPGACPAVRITLRPLGWANPPILFALPVEWSAAAS</sequence>
<organism evidence="5 6">
    <name type="scientific">Streptomyces agglomeratus</name>
    <dbReference type="NCBI Taxonomy" id="285458"/>
    <lineage>
        <taxon>Bacteria</taxon>
        <taxon>Bacillati</taxon>
        <taxon>Actinomycetota</taxon>
        <taxon>Actinomycetes</taxon>
        <taxon>Kitasatosporales</taxon>
        <taxon>Streptomycetaceae</taxon>
        <taxon>Streptomyces</taxon>
    </lineage>
</organism>
<evidence type="ECO:0000256" key="2">
    <source>
        <dbReference type="ARBA" id="ARBA00023125"/>
    </source>
</evidence>
<evidence type="ECO:0000313" key="6">
    <source>
        <dbReference type="Proteomes" id="UP000095759"/>
    </source>
</evidence>
<evidence type="ECO:0000313" key="5">
    <source>
        <dbReference type="EMBL" id="OEJ27985.1"/>
    </source>
</evidence>
<dbReference type="GO" id="GO:0003700">
    <property type="term" value="F:DNA-binding transcription factor activity"/>
    <property type="evidence" value="ECO:0007669"/>
    <property type="project" value="InterPro"/>
</dbReference>
<evidence type="ECO:0000259" key="4">
    <source>
        <dbReference type="PROSITE" id="PS01124"/>
    </source>
</evidence>
<dbReference type="InterPro" id="IPR018060">
    <property type="entry name" value="HTH_AraC"/>
</dbReference>
<dbReference type="OrthoDB" id="9816011at2"/>
<dbReference type="PANTHER" id="PTHR46796">
    <property type="entry name" value="HTH-TYPE TRANSCRIPTIONAL ACTIVATOR RHAS-RELATED"/>
    <property type="match status" value="1"/>
</dbReference>
<dbReference type="GO" id="GO:0043565">
    <property type="term" value="F:sequence-specific DNA binding"/>
    <property type="evidence" value="ECO:0007669"/>
    <property type="project" value="InterPro"/>
</dbReference>
<feature type="domain" description="HTH araC/xylS-type" evidence="4">
    <location>
        <begin position="6"/>
        <end position="104"/>
    </location>
</feature>
<dbReference type="AlphaFoldDB" id="A0A1E5PER5"/>
<evidence type="ECO:0000256" key="3">
    <source>
        <dbReference type="ARBA" id="ARBA00023163"/>
    </source>
</evidence>
<keyword evidence="2" id="KW-0238">DNA-binding</keyword>
<keyword evidence="1" id="KW-0805">Transcription regulation</keyword>
<keyword evidence="6" id="KW-1185">Reference proteome</keyword>
<reference evidence="5 6" key="1">
    <citation type="submission" date="2016-08" db="EMBL/GenBank/DDBJ databases">
        <title>Complete genome sequence of Streptomyces agglomeratus strain 6-3-2, a novel anti-MRSA actinomycete isolated from Wuli of Tebit, China.</title>
        <authorList>
            <person name="Chen X."/>
        </authorList>
    </citation>
    <scope>NUCLEOTIDE SEQUENCE [LARGE SCALE GENOMIC DNA]</scope>
    <source>
        <strain evidence="5 6">6-3-2</strain>
    </source>
</reference>
<dbReference type="InterPro" id="IPR020449">
    <property type="entry name" value="Tscrpt_reg_AraC-type_HTH"/>
</dbReference>
<protein>
    <recommendedName>
        <fullName evidence="4">HTH araC/xylS-type domain-containing protein</fullName>
    </recommendedName>
</protein>
<dbReference type="STRING" id="285458.BGM19_07490"/>
<dbReference type="EMBL" id="MEHJ01000001">
    <property type="protein sequence ID" value="OEJ27985.1"/>
    <property type="molecule type" value="Genomic_DNA"/>
</dbReference>
<dbReference type="Gene3D" id="1.10.10.60">
    <property type="entry name" value="Homeodomain-like"/>
    <property type="match status" value="2"/>
</dbReference>
<dbReference type="InterPro" id="IPR009057">
    <property type="entry name" value="Homeodomain-like_sf"/>
</dbReference>
<dbReference type="Proteomes" id="UP000095759">
    <property type="component" value="Unassembled WGS sequence"/>
</dbReference>
<dbReference type="InterPro" id="IPR050204">
    <property type="entry name" value="AraC_XylS_family_regulators"/>
</dbReference>
<dbReference type="PROSITE" id="PS01124">
    <property type="entry name" value="HTH_ARAC_FAMILY_2"/>
    <property type="match status" value="1"/>
</dbReference>
<dbReference type="PANTHER" id="PTHR46796:SF2">
    <property type="entry name" value="TRANSCRIPTIONAL REGULATORY PROTEIN"/>
    <property type="match status" value="1"/>
</dbReference>
<evidence type="ECO:0000256" key="1">
    <source>
        <dbReference type="ARBA" id="ARBA00023015"/>
    </source>
</evidence>
<accession>A0A1E5PER5</accession>
<dbReference type="SUPFAM" id="SSF46689">
    <property type="entry name" value="Homeodomain-like"/>
    <property type="match status" value="2"/>
</dbReference>
<comment type="caution">
    <text evidence="5">The sequence shown here is derived from an EMBL/GenBank/DDBJ whole genome shotgun (WGS) entry which is preliminary data.</text>
</comment>
<dbReference type="Pfam" id="PF12833">
    <property type="entry name" value="HTH_18"/>
    <property type="match status" value="1"/>
</dbReference>
<dbReference type="PROSITE" id="PS00041">
    <property type="entry name" value="HTH_ARAC_FAMILY_1"/>
    <property type="match status" value="1"/>
</dbReference>
<name>A0A1E5PER5_9ACTN</name>
<dbReference type="InterPro" id="IPR018062">
    <property type="entry name" value="HTH_AraC-typ_CS"/>
</dbReference>
<keyword evidence="3" id="KW-0804">Transcription</keyword>
<proteinExistence type="predicted"/>
<dbReference type="SMART" id="SM00342">
    <property type="entry name" value="HTH_ARAC"/>
    <property type="match status" value="1"/>
</dbReference>